<proteinExistence type="predicted"/>
<dbReference type="STRING" id="44252.DJ90_4562"/>
<name>A0A090Z9F6_PAEMA</name>
<dbReference type="AlphaFoldDB" id="A0A090Z9F6"/>
<evidence type="ECO:0000313" key="1">
    <source>
        <dbReference type="EMBL" id="KFN07008.1"/>
    </source>
</evidence>
<evidence type="ECO:0000313" key="2">
    <source>
        <dbReference type="Proteomes" id="UP000029278"/>
    </source>
</evidence>
<organism evidence="1 2">
    <name type="scientific">Paenibacillus macerans</name>
    <name type="common">Bacillus macerans</name>
    <dbReference type="NCBI Taxonomy" id="44252"/>
    <lineage>
        <taxon>Bacteria</taxon>
        <taxon>Bacillati</taxon>
        <taxon>Bacillota</taxon>
        <taxon>Bacilli</taxon>
        <taxon>Bacillales</taxon>
        <taxon>Paenibacillaceae</taxon>
        <taxon>Paenibacillus</taxon>
    </lineage>
</organism>
<comment type="caution">
    <text evidence="1">The sequence shown here is derived from an EMBL/GenBank/DDBJ whole genome shotgun (WGS) entry which is preliminary data.</text>
</comment>
<reference evidence="1 2" key="1">
    <citation type="submission" date="2014-04" db="EMBL/GenBank/DDBJ databases">
        <authorList>
            <person name="Bishop-Lilly K.A."/>
            <person name="Broomall S.M."/>
            <person name="Chain P.S."/>
            <person name="Chertkov O."/>
            <person name="Coyne S.R."/>
            <person name="Daligault H.E."/>
            <person name="Davenport K.W."/>
            <person name="Erkkila T."/>
            <person name="Frey K.G."/>
            <person name="Gibbons H.S."/>
            <person name="Gu W."/>
            <person name="Jaissle J."/>
            <person name="Johnson S.L."/>
            <person name="Koroleva G.I."/>
            <person name="Ladner J.T."/>
            <person name="Lo C.-C."/>
            <person name="Minogue T.D."/>
            <person name="Munk C."/>
            <person name="Palacios G.F."/>
            <person name="Redden C.L."/>
            <person name="Rosenzweig C.N."/>
            <person name="Scholz M.B."/>
            <person name="Teshima H."/>
            <person name="Xu Y."/>
        </authorList>
    </citation>
    <scope>NUCLEOTIDE SEQUENCE [LARGE SCALE GENOMIC DNA]</scope>
    <source>
        <strain evidence="1 2">8244</strain>
    </source>
</reference>
<accession>A0A090Z9F6</accession>
<dbReference type="EMBL" id="JMQA01000036">
    <property type="protein sequence ID" value="KFN07008.1"/>
    <property type="molecule type" value="Genomic_DNA"/>
</dbReference>
<sequence>MPLWADFYSDFQVKQKTPPAREELNNLSNRGLGSIHLKGRFAVYKSVNSITSLNFIYLLSLSEGVII</sequence>
<dbReference type="Proteomes" id="UP000029278">
    <property type="component" value="Unassembled WGS sequence"/>
</dbReference>
<dbReference type="HOGENOM" id="CLU_2808348_0_0_9"/>
<protein>
    <submittedName>
        <fullName evidence="1">Uncharacterized protein</fullName>
    </submittedName>
</protein>
<gene>
    <name evidence="1" type="ORF">DJ90_4562</name>
</gene>
<keyword evidence="2" id="KW-1185">Reference proteome</keyword>